<dbReference type="PANTHER" id="PTHR42788">
    <property type="entry name" value="TAURINE IMPORT ATP-BINDING PROTEIN-RELATED"/>
    <property type="match status" value="1"/>
</dbReference>
<dbReference type="Proteomes" id="UP001375743">
    <property type="component" value="Unassembled WGS sequence"/>
</dbReference>
<comment type="subcellular location">
    <subcellularLocation>
        <location evidence="1">Cell membrane</location>
        <topology evidence="1">Peripheral membrane protein</topology>
    </subcellularLocation>
</comment>
<keyword evidence="6 9" id="KW-0067">ATP-binding</keyword>
<keyword evidence="7" id="KW-0472">Membrane</keyword>
<feature type="domain" description="ABC transporter" evidence="8">
    <location>
        <begin position="4"/>
        <end position="249"/>
    </location>
</feature>
<dbReference type="Gene3D" id="3.40.50.300">
    <property type="entry name" value="P-loop containing nucleotide triphosphate hydrolases"/>
    <property type="match status" value="1"/>
</dbReference>
<accession>A0ABU8XVT0</accession>
<dbReference type="InterPro" id="IPR027417">
    <property type="entry name" value="P-loop_NTPase"/>
</dbReference>
<evidence type="ECO:0000259" key="8">
    <source>
        <dbReference type="PROSITE" id="PS50893"/>
    </source>
</evidence>
<evidence type="ECO:0000256" key="1">
    <source>
        <dbReference type="ARBA" id="ARBA00004202"/>
    </source>
</evidence>
<organism evidence="9 10">
    <name type="scientific">Benzoatithermus flavus</name>
    <dbReference type="NCBI Taxonomy" id="3108223"/>
    <lineage>
        <taxon>Bacteria</taxon>
        <taxon>Pseudomonadati</taxon>
        <taxon>Pseudomonadota</taxon>
        <taxon>Alphaproteobacteria</taxon>
        <taxon>Geminicoccales</taxon>
        <taxon>Geminicoccaceae</taxon>
        <taxon>Benzoatithermus</taxon>
    </lineage>
</organism>
<name>A0ABU8XVT0_9PROT</name>
<dbReference type="EMBL" id="JBBLZC010000024">
    <property type="protein sequence ID" value="MEK0085296.1"/>
    <property type="molecule type" value="Genomic_DNA"/>
</dbReference>
<dbReference type="InterPro" id="IPR003593">
    <property type="entry name" value="AAA+_ATPase"/>
</dbReference>
<evidence type="ECO:0000256" key="3">
    <source>
        <dbReference type="ARBA" id="ARBA00022448"/>
    </source>
</evidence>
<protein>
    <submittedName>
        <fullName evidence="9">ATP-binding cassette domain-containing protein</fullName>
    </submittedName>
</protein>
<dbReference type="RefSeq" id="WP_418161145.1">
    <property type="nucleotide sequence ID" value="NZ_JBBLZC010000024.1"/>
</dbReference>
<dbReference type="SMART" id="SM00382">
    <property type="entry name" value="AAA"/>
    <property type="match status" value="1"/>
</dbReference>
<proteinExistence type="inferred from homology"/>
<keyword evidence="10" id="KW-1185">Reference proteome</keyword>
<evidence type="ECO:0000256" key="6">
    <source>
        <dbReference type="ARBA" id="ARBA00022840"/>
    </source>
</evidence>
<comment type="caution">
    <text evidence="9">The sequence shown here is derived from an EMBL/GenBank/DDBJ whole genome shotgun (WGS) entry which is preliminary data.</text>
</comment>
<dbReference type="GO" id="GO:0005524">
    <property type="term" value="F:ATP binding"/>
    <property type="evidence" value="ECO:0007669"/>
    <property type="project" value="UniProtKB-KW"/>
</dbReference>
<evidence type="ECO:0000313" key="9">
    <source>
        <dbReference type="EMBL" id="MEK0085296.1"/>
    </source>
</evidence>
<evidence type="ECO:0000313" key="10">
    <source>
        <dbReference type="Proteomes" id="UP001375743"/>
    </source>
</evidence>
<dbReference type="InterPro" id="IPR017871">
    <property type="entry name" value="ABC_transporter-like_CS"/>
</dbReference>
<dbReference type="InterPro" id="IPR050166">
    <property type="entry name" value="ABC_transporter_ATP-bind"/>
</dbReference>
<dbReference type="InterPro" id="IPR003439">
    <property type="entry name" value="ABC_transporter-like_ATP-bd"/>
</dbReference>
<dbReference type="PANTHER" id="PTHR42788:SF7">
    <property type="entry name" value="NITRATE ABC TRANSPORTER ATP-BINDING PROTEIN"/>
    <property type="match status" value="1"/>
</dbReference>
<keyword evidence="3" id="KW-0813">Transport</keyword>
<evidence type="ECO:0000256" key="7">
    <source>
        <dbReference type="ARBA" id="ARBA00023136"/>
    </source>
</evidence>
<gene>
    <name evidence="9" type="ORF">U1T56_19265</name>
</gene>
<dbReference type="PROSITE" id="PS00211">
    <property type="entry name" value="ABC_TRANSPORTER_1"/>
    <property type="match status" value="1"/>
</dbReference>
<evidence type="ECO:0000256" key="4">
    <source>
        <dbReference type="ARBA" id="ARBA00022475"/>
    </source>
</evidence>
<reference evidence="9 10" key="1">
    <citation type="submission" date="2024-01" db="EMBL/GenBank/DDBJ databases">
        <title>Multi-omics insights into the function and evolution of sodium benzoate biodegradation pathways in Benzoatithermus flavus gen. nov., sp. nov. from hot spring.</title>
        <authorList>
            <person name="Hu C.-J."/>
            <person name="Li W.-J."/>
        </authorList>
    </citation>
    <scope>NUCLEOTIDE SEQUENCE [LARGE SCALE GENOMIC DNA]</scope>
    <source>
        <strain evidence="9 10">SYSU G07066</strain>
    </source>
</reference>
<comment type="similarity">
    <text evidence="2">Belongs to the ABC transporter superfamily.</text>
</comment>
<dbReference type="SUPFAM" id="SSF52540">
    <property type="entry name" value="P-loop containing nucleoside triphosphate hydrolases"/>
    <property type="match status" value="1"/>
</dbReference>
<dbReference type="PROSITE" id="PS50893">
    <property type="entry name" value="ABC_TRANSPORTER_2"/>
    <property type="match status" value="1"/>
</dbReference>
<evidence type="ECO:0000256" key="5">
    <source>
        <dbReference type="ARBA" id="ARBA00022741"/>
    </source>
</evidence>
<sequence>MIELRSIAVTFGRGTVLETRALRGIDLSIPESEFVTVIGSNGAGKSTLLNVLAGTVPATEGRIVIDGKDVTPLPAARRARLLARVFQDPLAGTCAGLTIEENLALAEARGRGRGLKLAVRGGSRARWRDRLAELGLGLENRLGDRMGLLSGGQRQCVALLMATMAPSKILLLDEHTAALDPRTADLVVDLTRKLVAEFGLTTLMITHSMHQALGCGSRLLMLHEGRICLDVGGEAKTRLTPEDLLAEFRRRRGEELDDDALLLD</sequence>
<evidence type="ECO:0000256" key="2">
    <source>
        <dbReference type="ARBA" id="ARBA00005417"/>
    </source>
</evidence>
<keyword evidence="5" id="KW-0547">Nucleotide-binding</keyword>
<keyword evidence="4" id="KW-1003">Cell membrane</keyword>
<dbReference type="Pfam" id="PF00005">
    <property type="entry name" value="ABC_tran"/>
    <property type="match status" value="1"/>
</dbReference>